<dbReference type="InterPro" id="IPR045270">
    <property type="entry name" value="STKc_AGC"/>
</dbReference>
<evidence type="ECO:0000313" key="13">
    <source>
        <dbReference type="EMBL" id="KAG5184678.1"/>
    </source>
</evidence>
<comment type="caution">
    <text evidence="13">The sequence shown here is derived from an EMBL/GenBank/DDBJ whole genome shotgun (WGS) entry which is preliminary data.</text>
</comment>
<dbReference type="PROSITE" id="PS00108">
    <property type="entry name" value="PROTEIN_KINASE_ST"/>
    <property type="match status" value="1"/>
</dbReference>
<dbReference type="InterPro" id="IPR008271">
    <property type="entry name" value="Ser/Thr_kinase_AS"/>
</dbReference>
<dbReference type="SMART" id="SM00133">
    <property type="entry name" value="S_TK_X"/>
    <property type="match status" value="1"/>
</dbReference>
<dbReference type="PANTHER" id="PTHR24351">
    <property type="entry name" value="RIBOSOMAL PROTEIN S6 KINASE"/>
    <property type="match status" value="1"/>
</dbReference>
<keyword evidence="5 8" id="KW-0547">Nucleotide-binding</keyword>
<evidence type="ECO:0000256" key="7">
    <source>
        <dbReference type="ARBA" id="ARBA00022840"/>
    </source>
</evidence>
<evidence type="ECO:0000259" key="10">
    <source>
        <dbReference type="PROSITE" id="PS50011"/>
    </source>
</evidence>
<dbReference type="InterPro" id="IPR017892">
    <property type="entry name" value="Pkinase_C"/>
</dbReference>
<dbReference type="PROSITE" id="PS50195">
    <property type="entry name" value="PX"/>
    <property type="match status" value="1"/>
</dbReference>
<keyword evidence="14" id="KW-1185">Reference proteome</keyword>
<dbReference type="PROSITE" id="PS00107">
    <property type="entry name" value="PROTEIN_KINASE_ATP"/>
    <property type="match status" value="1"/>
</dbReference>
<dbReference type="Gene3D" id="3.30.1520.10">
    <property type="entry name" value="Phox-like domain"/>
    <property type="match status" value="1"/>
</dbReference>
<proteinExistence type="inferred from homology"/>
<dbReference type="CDD" id="cd06093">
    <property type="entry name" value="PX_domain"/>
    <property type="match status" value="1"/>
</dbReference>
<evidence type="ECO:0000256" key="3">
    <source>
        <dbReference type="ARBA" id="ARBA00022553"/>
    </source>
</evidence>
<feature type="domain" description="AGC-kinase C-terminal" evidence="12">
    <location>
        <begin position="412"/>
        <end position="493"/>
    </location>
</feature>
<dbReference type="InterPro" id="IPR011009">
    <property type="entry name" value="Kinase-like_dom_sf"/>
</dbReference>
<dbReference type="InterPro" id="IPR000719">
    <property type="entry name" value="Prot_kinase_dom"/>
</dbReference>
<dbReference type="Pfam" id="PF00433">
    <property type="entry name" value="Pkinase_C"/>
    <property type="match status" value="1"/>
</dbReference>
<dbReference type="GO" id="GO:0035091">
    <property type="term" value="F:phosphatidylinositol binding"/>
    <property type="evidence" value="ECO:0007669"/>
    <property type="project" value="InterPro"/>
</dbReference>
<dbReference type="SUPFAM" id="SSF56112">
    <property type="entry name" value="Protein kinase-like (PK-like)"/>
    <property type="match status" value="1"/>
</dbReference>
<evidence type="ECO:0000256" key="2">
    <source>
        <dbReference type="ARBA" id="ARBA00022527"/>
    </source>
</evidence>
<dbReference type="SMART" id="SM00220">
    <property type="entry name" value="S_TKc"/>
    <property type="match status" value="1"/>
</dbReference>
<dbReference type="FunFam" id="1.10.510.10:FF:000008">
    <property type="entry name" value="Non-specific serine/threonine protein kinase"/>
    <property type="match status" value="1"/>
</dbReference>
<evidence type="ECO:0000256" key="6">
    <source>
        <dbReference type="ARBA" id="ARBA00022777"/>
    </source>
</evidence>
<dbReference type="Gene3D" id="3.30.200.20">
    <property type="entry name" value="Phosphorylase Kinase, domain 1"/>
    <property type="match status" value="1"/>
</dbReference>
<dbReference type="OrthoDB" id="63267at2759"/>
<dbReference type="Gene3D" id="1.10.510.10">
    <property type="entry name" value="Transferase(Phosphotransferase) domain 1"/>
    <property type="match status" value="1"/>
</dbReference>
<keyword evidence="4" id="KW-0808">Transferase</keyword>
<evidence type="ECO:0000313" key="14">
    <source>
        <dbReference type="Proteomes" id="UP000664859"/>
    </source>
</evidence>
<keyword evidence="3" id="KW-0597">Phosphoprotein</keyword>
<dbReference type="PROSITE" id="PS51285">
    <property type="entry name" value="AGC_KINASE_CTER"/>
    <property type="match status" value="1"/>
</dbReference>
<dbReference type="InterPro" id="IPR036871">
    <property type="entry name" value="PX_dom_sf"/>
</dbReference>
<dbReference type="CDD" id="cd05123">
    <property type="entry name" value="STKc_AGC"/>
    <property type="match status" value="1"/>
</dbReference>
<reference evidence="13" key="1">
    <citation type="submission" date="2021-02" db="EMBL/GenBank/DDBJ databases">
        <title>First Annotated Genome of the Yellow-green Alga Tribonema minus.</title>
        <authorList>
            <person name="Mahan K.M."/>
        </authorList>
    </citation>
    <scope>NUCLEOTIDE SEQUENCE</scope>
    <source>
        <strain evidence="13">UTEX B ZZ1240</strain>
    </source>
</reference>
<protein>
    <submittedName>
        <fullName evidence="13">Kinase-like domain-containing protein</fullName>
    </submittedName>
</protein>
<feature type="binding site" evidence="8">
    <location>
        <position position="182"/>
    </location>
    <ligand>
        <name>ATP</name>
        <dbReference type="ChEBI" id="CHEBI:30616"/>
    </ligand>
</feature>
<dbReference type="EMBL" id="JAFCMP010000157">
    <property type="protein sequence ID" value="KAG5184678.1"/>
    <property type="molecule type" value="Genomic_DNA"/>
</dbReference>
<organism evidence="13 14">
    <name type="scientific">Tribonema minus</name>
    <dbReference type="NCBI Taxonomy" id="303371"/>
    <lineage>
        <taxon>Eukaryota</taxon>
        <taxon>Sar</taxon>
        <taxon>Stramenopiles</taxon>
        <taxon>Ochrophyta</taxon>
        <taxon>PX clade</taxon>
        <taxon>Xanthophyceae</taxon>
        <taxon>Tribonematales</taxon>
        <taxon>Tribonemataceae</taxon>
        <taxon>Tribonema</taxon>
    </lineage>
</organism>
<evidence type="ECO:0000256" key="9">
    <source>
        <dbReference type="RuleBase" id="RU000304"/>
    </source>
</evidence>
<gene>
    <name evidence="13" type="ORF">JKP88DRAFT_269741</name>
</gene>
<comment type="similarity">
    <text evidence="1">Belongs to the protein kinase superfamily. AGC Ser/Thr protein kinase family.</text>
</comment>
<evidence type="ECO:0000259" key="11">
    <source>
        <dbReference type="PROSITE" id="PS50195"/>
    </source>
</evidence>
<feature type="domain" description="Protein kinase" evidence="10">
    <location>
        <begin position="153"/>
        <end position="411"/>
    </location>
</feature>
<keyword evidence="6 13" id="KW-0418">Kinase</keyword>
<evidence type="ECO:0000256" key="5">
    <source>
        <dbReference type="ARBA" id="ARBA00022741"/>
    </source>
</evidence>
<dbReference type="GO" id="GO:0004674">
    <property type="term" value="F:protein serine/threonine kinase activity"/>
    <property type="evidence" value="ECO:0007669"/>
    <property type="project" value="UniProtKB-KW"/>
</dbReference>
<evidence type="ECO:0000259" key="12">
    <source>
        <dbReference type="PROSITE" id="PS51285"/>
    </source>
</evidence>
<dbReference type="InterPro" id="IPR001683">
    <property type="entry name" value="PX_dom"/>
</dbReference>
<evidence type="ECO:0000256" key="8">
    <source>
        <dbReference type="PROSITE-ProRule" id="PRU10141"/>
    </source>
</evidence>
<evidence type="ECO:0000256" key="1">
    <source>
        <dbReference type="ARBA" id="ARBA00009903"/>
    </source>
</evidence>
<keyword evidence="7 8" id="KW-0067">ATP-binding</keyword>
<sequence length="493" mass="55607">MFNVELAGCGIVRDPQYAPYPVFIMSVQQPMQTWTCYRRYSSFRSLAEHLSITRPGSAPLPQCPLLNEEALLASAEQLQKGGGALLQWLHQVLQQPGVKESQAMTNFLCANANLAPPRLDVTWARNYSPSLDEMEAIVQAELKYKPNVGLDNFRIIKVIGKGSFGKVFLVRDKLGGQIYAMKVLRKDNIIKRNQVEHTKTERNVLGYIRHPFIVGLNMAFQTRDKLFFVLDYCAGGELFFHLGKLGKFPEPRSKFYAAEIALALEHVHKLGIVYRDLKPENVLLDGEGHIRLTDFGLSKEGITNNTSGAHSFCGTPEYLAPEILNRQGHGRAVDWWSLGALLYEMLTGLPPFYCRDREKLFDKIRRAQLTYPRYLSEAARDILHGLLTRDPSLRLGSSSEDAGEIKRHMFFGAIDWDRMLRRELRSPWQPSVVGSVDTSQFDLEFTSMPIFSPGDRELKSGTLAGHMQDRGANAPPGSSTTDKTFEGFTFVDR</sequence>
<feature type="domain" description="PX" evidence="11">
    <location>
        <begin position="1"/>
        <end position="115"/>
    </location>
</feature>
<evidence type="ECO:0000256" key="4">
    <source>
        <dbReference type="ARBA" id="ARBA00022679"/>
    </source>
</evidence>
<dbReference type="SUPFAM" id="SSF64268">
    <property type="entry name" value="PX domain"/>
    <property type="match status" value="1"/>
</dbReference>
<dbReference type="InterPro" id="IPR000961">
    <property type="entry name" value="AGC-kinase_C"/>
</dbReference>
<dbReference type="AlphaFoldDB" id="A0A835Z1H7"/>
<dbReference type="FunFam" id="3.30.200.20:FF:000537">
    <property type="entry name" value="Non-specific serine/threonine protein kinase"/>
    <property type="match status" value="1"/>
</dbReference>
<dbReference type="InterPro" id="IPR017441">
    <property type="entry name" value="Protein_kinase_ATP_BS"/>
</dbReference>
<dbReference type="GO" id="GO:0005524">
    <property type="term" value="F:ATP binding"/>
    <property type="evidence" value="ECO:0007669"/>
    <property type="project" value="UniProtKB-UniRule"/>
</dbReference>
<accession>A0A835Z1H7</accession>
<dbReference type="Pfam" id="PF00069">
    <property type="entry name" value="Pkinase"/>
    <property type="match status" value="1"/>
</dbReference>
<dbReference type="Proteomes" id="UP000664859">
    <property type="component" value="Unassembled WGS sequence"/>
</dbReference>
<dbReference type="PROSITE" id="PS50011">
    <property type="entry name" value="PROTEIN_KINASE_DOM"/>
    <property type="match status" value="1"/>
</dbReference>
<dbReference type="Pfam" id="PF00787">
    <property type="entry name" value="PX"/>
    <property type="match status" value="1"/>
</dbReference>
<keyword evidence="2 9" id="KW-0723">Serine/threonine-protein kinase</keyword>
<name>A0A835Z1H7_9STRA</name>